<feature type="domain" description="Glycosyltransferase 2-like" evidence="1">
    <location>
        <begin position="16"/>
        <end position="167"/>
    </location>
</feature>
<sequence length="237" mass="26236">MSPKEAAPPIQPIIDVLIPAYNEEDSIGKVVHDVPAMVRHILVVNNCSTDGTASVAKAAGAIVLDEPQMGYGKACLKGMAYLSSLPKPPDILVFLDGDYSDYPEQLPDLIEPIVKEGYDMVIGSRARGNREKGAMTLPQVFGNWLATTLLRWIYKVEYTDLGPFRAIRWERLVALGMVDQNYGWTVEMQIKAAKAGLKTTEVPVDYKKRIGVSKVSGTVKGVFGAGYKILWTIWKYW</sequence>
<dbReference type="RefSeq" id="WP_009185236.1">
    <property type="nucleotide sequence ID" value="NZ_AMGM01000031.1"/>
</dbReference>
<dbReference type="Proteomes" id="UP000004478">
    <property type="component" value="Unassembled WGS sequence"/>
</dbReference>
<dbReference type="PANTHER" id="PTHR48090:SF7">
    <property type="entry name" value="RFBJ PROTEIN"/>
    <property type="match status" value="1"/>
</dbReference>
<evidence type="ECO:0000259" key="1">
    <source>
        <dbReference type="Pfam" id="PF00535"/>
    </source>
</evidence>
<dbReference type="EMBL" id="AMGM01000031">
    <property type="protein sequence ID" value="EKB49195.1"/>
    <property type="molecule type" value="Genomic_DNA"/>
</dbReference>
<proteinExistence type="predicted"/>
<dbReference type="InterPro" id="IPR050256">
    <property type="entry name" value="Glycosyltransferase_2"/>
</dbReference>
<dbReference type="InterPro" id="IPR029044">
    <property type="entry name" value="Nucleotide-diphossugar_trans"/>
</dbReference>
<dbReference type="PATRIC" id="fig|1225176.3.peg.2355"/>
<keyword evidence="3" id="KW-1185">Reference proteome</keyword>
<dbReference type="OrthoDB" id="9797819at2"/>
<protein>
    <submittedName>
        <fullName evidence="2">Putative glucosyl-3-phosphoglycerate synthase</fullName>
    </submittedName>
</protein>
<gene>
    <name evidence="2" type="ORF">B879_02206</name>
</gene>
<dbReference type="CDD" id="cd04179">
    <property type="entry name" value="DPM_DPG-synthase_like"/>
    <property type="match status" value="1"/>
</dbReference>
<reference evidence="2 3" key="1">
    <citation type="journal article" date="2012" name="J. Bacteriol.">
        <title>Draft Genome Sequence of Cecembia lonarensis Strain LW9T, Isolated from Lonar Lake, a Haloalkaline Lake in India.</title>
        <authorList>
            <person name="Shivaji S."/>
            <person name="Ara S."/>
            <person name="Singh A."/>
            <person name="Pinnaka A.K."/>
        </authorList>
    </citation>
    <scope>NUCLEOTIDE SEQUENCE [LARGE SCALE GENOMIC DNA]</scope>
    <source>
        <strain evidence="2 3">LW9</strain>
    </source>
</reference>
<evidence type="ECO:0000313" key="2">
    <source>
        <dbReference type="EMBL" id="EKB49195.1"/>
    </source>
</evidence>
<dbReference type="Pfam" id="PF00535">
    <property type="entry name" value="Glycos_transf_2"/>
    <property type="match status" value="1"/>
</dbReference>
<accession>K1KYI6</accession>
<dbReference type="PANTHER" id="PTHR48090">
    <property type="entry name" value="UNDECAPRENYL-PHOSPHATE 4-DEOXY-4-FORMAMIDO-L-ARABINOSE TRANSFERASE-RELATED"/>
    <property type="match status" value="1"/>
</dbReference>
<dbReference type="AlphaFoldDB" id="K1KYI6"/>
<name>K1KYI6_CECL9</name>
<dbReference type="SUPFAM" id="SSF53448">
    <property type="entry name" value="Nucleotide-diphospho-sugar transferases"/>
    <property type="match status" value="1"/>
</dbReference>
<organism evidence="2 3">
    <name type="scientific">Cecembia lonarensis (strain CCUG 58316 / KCTC 22772 / LW9)</name>
    <dbReference type="NCBI Taxonomy" id="1225176"/>
    <lineage>
        <taxon>Bacteria</taxon>
        <taxon>Pseudomonadati</taxon>
        <taxon>Bacteroidota</taxon>
        <taxon>Cytophagia</taxon>
        <taxon>Cytophagales</taxon>
        <taxon>Cyclobacteriaceae</taxon>
        <taxon>Cecembia</taxon>
    </lineage>
</organism>
<dbReference type="InterPro" id="IPR001173">
    <property type="entry name" value="Glyco_trans_2-like"/>
</dbReference>
<evidence type="ECO:0000313" key="3">
    <source>
        <dbReference type="Proteomes" id="UP000004478"/>
    </source>
</evidence>
<comment type="caution">
    <text evidence="2">The sequence shown here is derived from an EMBL/GenBank/DDBJ whole genome shotgun (WGS) entry which is preliminary data.</text>
</comment>
<dbReference type="Gene3D" id="3.90.550.10">
    <property type="entry name" value="Spore Coat Polysaccharide Biosynthesis Protein SpsA, Chain A"/>
    <property type="match status" value="1"/>
</dbReference>